<dbReference type="Proteomes" id="UP001287286">
    <property type="component" value="Unassembled WGS sequence"/>
</dbReference>
<evidence type="ECO:0000313" key="3">
    <source>
        <dbReference type="EMBL" id="KAK4077268.1"/>
    </source>
</evidence>
<sequence>MGGALGKRAEEAMAWGMFGVFTGGLALRPFVAANWNRHPTNSPAGLLGTITSRDSCLVSRHGGYVVRLQQQEVEPHLGMQFHQLDKHEGAATPERAGLPETPLWDRSCLSAISGLVVPMGGGGRVPREGGILNWPGALLNVEQFGVTYHSILDRVFGTRCWAWVGEGGSLFEVHRLAWKTDEKVLGRRLSLAAAKPEICLLQTGQFKTQPVNMIDVSVGQAAGIIAAAIVVARLLCPLVLTFLLACLLRDTETASTWSLANQTVQASLWPMLVGSDALRASRNARRRIRFLSVSVTALAILGAIVGVVTPLGLGEKLVSMRERAGIFEYSRDSSSYSHGTSPHRSGSFHRHCSYGDYRGWAPCPYTGDIVEKTKVNGTFDWKFPYGLQTAIPDVLRDIFSSGTAGRSTTISNFFDIEWRQLSTARDTIYNNGTAYEIGLYRQLDSILLRDEYKVFEGLVVDNKVGGIGFRNHTVPTGLDRGATWKEDLLFIEPEASCVNTNLTFDFEISTNFSDLEGYRNLVITDRGGFVNINTTYLSFGRPKAQSNPDLQARAYEAAILNNAYTMITYNITDPGDDRIGRPPYSYLNSVFGAMFPLNATSPRQFASLRLTSQFGTFLDLSALKEYRNPYNVTPDTFKEVNDICTGADKQLNSANISNVYIACGLMQGAPVRVDGGSASIFDNGSKWSTSLHACAATVRATIKTVHFAFNATRNGRGLEGLIVTGVDPKLYSSEDDYPIWGFEESGLPFEGISPIWGLISPEYRFHHNVSFVRQPSFNIPGVRSTFGSLGTQSNNLAGSTFATKVMDQVFNNIDLDRGFDLLGTASMSVFERWQSLSPNATKASNIIKLLWTDLATSAVVGTKGIMGHLDNVTGDAVTPVYITPLGHSITYDIVYGIPAFLLLLSMAIIGIMCMIAICFSSANIARLRCRLQQMSTGRIYTTYLYPEQSSLSMPSKQWAEKNGSLLIRLTSIGQAEGRPALDTQSRFQEARQSAEDAQPVSDISKEGPTS</sequence>
<gene>
    <name evidence="3" type="ORF">Purlil1_12392</name>
</gene>
<dbReference type="EMBL" id="JAWRVI010000101">
    <property type="protein sequence ID" value="KAK4077268.1"/>
    <property type="molecule type" value="Genomic_DNA"/>
</dbReference>
<reference evidence="3 4" key="1">
    <citation type="journal article" date="2024" name="Microbiol. Resour. Announc.">
        <title>Genome annotations for the ascomycete fungi Trichoderma harzianum, Trichoderma aggressivum, and Purpureocillium lilacinum.</title>
        <authorList>
            <person name="Beijen E.P.W."/>
            <person name="Ohm R.A."/>
        </authorList>
    </citation>
    <scope>NUCLEOTIDE SEQUENCE [LARGE SCALE GENOMIC DNA]</scope>
    <source>
        <strain evidence="3 4">CBS 150709</strain>
    </source>
</reference>
<feature type="transmembrane region" description="Helical" evidence="2">
    <location>
        <begin position="288"/>
        <end position="313"/>
    </location>
</feature>
<proteinExistence type="predicted"/>
<evidence type="ECO:0000313" key="4">
    <source>
        <dbReference type="Proteomes" id="UP001287286"/>
    </source>
</evidence>
<keyword evidence="2" id="KW-0472">Membrane</keyword>
<keyword evidence="4" id="KW-1185">Reference proteome</keyword>
<feature type="transmembrane region" description="Helical" evidence="2">
    <location>
        <begin position="221"/>
        <end position="248"/>
    </location>
</feature>
<keyword evidence="2" id="KW-0812">Transmembrane</keyword>
<evidence type="ECO:0000256" key="2">
    <source>
        <dbReference type="SAM" id="Phobius"/>
    </source>
</evidence>
<evidence type="ECO:0000256" key="1">
    <source>
        <dbReference type="SAM" id="MobiDB-lite"/>
    </source>
</evidence>
<keyword evidence="2" id="KW-1133">Transmembrane helix</keyword>
<comment type="caution">
    <text evidence="3">The sequence shown here is derived from an EMBL/GenBank/DDBJ whole genome shotgun (WGS) entry which is preliminary data.</text>
</comment>
<name>A0ABR0BH05_PURLI</name>
<feature type="transmembrane region" description="Helical" evidence="2">
    <location>
        <begin position="899"/>
        <end position="925"/>
    </location>
</feature>
<accession>A0ABR0BH05</accession>
<feature type="region of interest" description="Disordered" evidence="1">
    <location>
        <begin position="977"/>
        <end position="1010"/>
    </location>
</feature>
<organism evidence="3 4">
    <name type="scientific">Purpureocillium lilacinum</name>
    <name type="common">Paecilomyces lilacinus</name>
    <dbReference type="NCBI Taxonomy" id="33203"/>
    <lineage>
        <taxon>Eukaryota</taxon>
        <taxon>Fungi</taxon>
        <taxon>Dikarya</taxon>
        <taxon>Ascomycota</taxon>
        <taxon>Pezizomycotina</taxon>
        <taxon>Sordariomycetes</taxon>
        <taxon>Hypocreomycetidae</taxon>
        <taxon>Hypocreales</taxon>
        <taxon>Ophiocordycipitaceae</taxon>
        <taxon>Purpureocillium</taxon>
    </lineage>
</organism>
<protein>
    <submittedName>
        <fullName evidence="3">Uncharacterized protein</fullName>
    </submittedName>
</protein>